<keyword evidence="3 5" id="KW-0238">DNA-binding</keyword>
<keyword evidence="2" id="KW-0805">Transcription regulation</keyword>
<dbReference type="SUPFAM" id="SSF46689">
    <property type="entry name" value="Homeodomain-like"/>
    <property type="match status" value="1"/>
</dbReference>
<dbReference type="PANTHER" id="PTHR47506:SF1">
    <property type="entry name" value="HTH-TYPE TRANSCRIPTIONAL REGULATOR YJDC"/>
    <property type="match status" value="1"/>
</dbReference>
<dbReference type="InterPro" id="IPR009057">
    <property type="entry name" value="Homeodomain-like_sf"/>
</dbReference>
<name>A0A255G153_9ACTN</name>
<dbReference type="GO" id="GO:0003677">
    <property type="term" value="F:DNA binding"/>
    <property type="evidence" value="ECO:0007669"/>
    <property type="project" value="UniProtKB-UniRule"/>
</dbReference>
<feature type="DNA-binding region" description="H-T-H motif" evidence="5">
    <location>
        <begin position="40"/>
        <end position="59"/>
    </location>
</feature>
<keyword evidence="4" id="KW-0804">Transcription</keyword>
<feature type="domain" description="HTH tetR-type" evidence="6">
    <location>
        <begin position="17"/>
        <end position="77"/>
    </location>
</feature>
<dbReference type="PROSITE" id="PS50977">
    <property type="entry name" value="HTH_TETR_2"/>
    <property type="match status" value="1"/>
</dbReference>
<keyword evidence="1" id="KW-0678">Repressor</keyword>
<dbReference type="InterPro" id="IPR036271">
    <property type="entry name" value="Tet_transcr_reg_TetR-rel_C_sf"/>
</dbReference>
<dbReference type="EMBL" id="NMVO01000017">
    <property type="protein sequence ID" value="OYO09667.1"/>
    <property type="molecule type" value="Genomic_DNA"/>
</dbReference>
<gene>
    <name evidence="7" type="ORF">CGZ94_18625</name>
</gene>
<dbReference type="Proteomes" id="UP000215896">
    <property type="component" value="Unassembled WGS sequence"/>
</dbReference>
<keyword evidence="8" id="KW-1185">Reference proteome</keyword>
<accession>A0A255G153</accession>
<evidence type="ECO:0000259" key="6">
    <source>
        <dbReference type="PROSITE" id="PS50977"/>
    </source>
</evidence>
<reference evidence="7 8" key="1">
    <citation type="submission" date="2017-07" db="EMBL/GenBank/DDBJ databases">
        <title>Draft whole genome sequences of clinical Proprionibacteriaceae strains.</title>
        <authorList>
            <person name="Bernier A.-M."/>
            <person name="Bernard K."/>
            <person name="Domingo M.-C."/>
        </authorList>
    </citation>
    <scope>NUCLEOTIDE SEQUENCE [LARGE SCALE GENOMIC DNA]</scope>
    <source>
        <strain evidence="7 8">NML 030167</strain>
    </source>
</reference>
<dbReference type="OrthoDB" id="9816296at2"/>
<evidence type="ECO:0000256" key="4">
    <source>
        <dbReference type="ARBA" id="ARBA00023163"/>
    </source>
</evidence>
<dbReference type="InterPro" id="IPR039538">
    <property type="entry name" value="BetI_C"/>
</dbReference>
<dbReference type="Pfam" id="PF00440">
    <property type="entry name" value="TetR_N"/>
    <property type="match status" value="1"/>
</dbReference>
<dbReference type="PANTHER" id="PTHR47506">
    <property type="entry name" value="TRANSCRIPTIONAL REGULATORY PROTEIN"/>
    <property type="match status" value="1"/>
</dbReference>
<evidence type="ECO:0000313" key="8">
    <source>
        <dbReference type="Proteomes" id="UP000215896"/>
    </source>
</evidence>
<evidence type="ECO:0000256" key="2">
    <source>
        <dbReference type="ARBA" id="ARBA00023015"/>
    </source>
</evidence>
<protein>
    <submittedName>
        <fullName evidence="7">TetR family transcriptional regulator</fullName>
    </submittedName>
</protein>
<dbReference type="AlphaFoldDB" id="A0A255G153"/>
<sequence length="208" mass="22731">MRSHEKGGGVPKVVDHDARRREIADAVLRLVVREGVEAVSLRKVAAESGMAMGTTQHYFTDREEMLTFALATMNERRSARVQAAVAALGERPDERRLLRTIITEVLPLTEESRFEAAVGAAYYIRALGDPETRALLSAGPRQVIDLLRGLLTGAAARGRLAAGVDPAQEARFIWALLEPAPVMGGYWDAEEAVAMADYQLDRIFTAAD</sequence>
<organism evidence="7 8">
    <name type="scientific">Enemella evansiae</name>
    <dbReference type="NCBI Taxonomy" id="2016499"/>
    <lineage>
        <taxon>Bacteria</taxon>
        <taxon>Bacillati</taxon>
        <taxon>Actinomycetota</taxon>
        <taxon>Actinomycetes</taxon>
        <taxon>Propionibacteriales</taxon>
        <taxon>Propionibacteriaceae</taxon>
        <taxon>Enemella</taxon>
    </lineage>
</organism>
<evidence type="ECO:0000256" key="5">
    <source>
        <dbReference type="PROSITE-ProRule" id="PRU00335"/>
    </source>
</evidence>
<evidence type="ECO:0000313" key="7">
    <source>
        <dbReference type="EMBL" id="OYO09667.1"/>
    </source>
</evidence>
<dbReference type="Gene3D" id="1.10.357.10">
    <property type="entry name" value="Tetracycline Repressor, domain 2"/>
    <property type="match status" value="1"/>
</dbReference>
<proteinExistence type="predicted"/>
<evidence type="ECO:0000256" key="3">
    <source>
        <dbReference type="ARBA" id="ARBA00023125"/>
    </source>
</evidence>
<evidence type="ECO:0000256" key="1">
    <source>
        <dbReference type="ARBA" id="ARBA00022491"/>
    </source>
</evidence>
<comment type="caution">
    <text evidence="7">The sequence shown here is derived from an EMBL/GenBank/DDBJ whole genome shotgun (WGS) entry which is preliminary data.</text>
</comment>
<dbReference type="InterPro" id="IPR001647">
    <property type="entry name" value="HTH_TetR"/>
</dbReference>
<dbReference type="Pfam" id="PF13977">
    <property type="entry name" value="TetR_C_6"/>
    <property type="match status" value="1"/>
</dbReference>
<dbReference type="SUPFAM" id="SSF48498">
    <property type="entry name" value="Tetracyclin repressor-like, C-terminal domain"/>
    <property type="match status" value="1"/>
</dbReference>